<reference evidence="2" key="2">
    <citation type="submission" date="2017-06" db="EMBL/GenBank/DDBJ databases">
        <title>WGS assembly of Brachypodium distachyon.</title>
        <authorList>
            <consortium name="The International Brachypodium Initiative"/>
            <person name="Lucas S."/>
            <person name="Harmon-Smith M."/>
            <person name="Lail K."/>
            <person name="Tice H."/>
            <person name="Grimwood J."/>
            <person name="Bruce D."/>
            <person name="Barry K."/>
            <person name="Shu S."/>
            <person name="Lindquist E."/>
            <person name="Wang M."/>
            <person name="Pitluck S."/>
            <person name="Vogel J.P."/>
            <person name="Garvin D.F."/>
            <person name="Mockler T.C."/>
            <person name="Schmutz J."/>
            <person name="Rokhsar D."/>
            <person name="Bevan M.W."/>
        </authorList>
    </citation>
    <scope>NUCLEOTIDE SEQUENCE</scope>
    <source>
        <strain evidence="2">Bd21</strain>
    </source>
</reference>
<dbReference type="EMBL" id="CM000880">
    <property type="protein sequence ID" value="KQK14702.1"/>
    <property type="molecule type" value="Genomic_DNA"/>
</dbReference>
<feature type="compositionally biased region" description="Basic residues" evidence="1">
    <location>
        <begin position="182"/>
        <end position="192"/>
    </location>
</feature>
<feature type="non-terminal residue" evidence="2">
    <location>
        <position position="1"/>
    </location>
</feature>
<feature type="region of interest" description="Disordered" evidence="1">
    <location>
        <begin position="156"/>
        <end position="232"/>
    </location>
</feature>
<dbReference type="EnsemblPlants" id="KQK14702">
    <property type="protein sequence ID" value="KQK14702"/>
    <property type="gene ID" value="BRADI_1g18165v3"/>
</dbReference>
<dbReference type="InParanoid" id="A0A0Q3NCK2"/>
<reference evidence="2 3" key="1">
    <citation type="journal article" date="2010" name="Nature">
        <title>Genome sequencing and analysis of the model grass Brachypodium distachyon.</title>
        <authorList>
            <consortium name="International Brachypodium Initiative"/>
        </authorList>
    </citation>
    <scope>NUCLEOTIDE SEQUENCE [LARGE SCALE GENOMIC DNA]</scope>
    <source>
        <strain evidence="2 3">Bd21</strain>
    </source>
</reference>
<dbReference type="Gramene" id="KQK14702">
    <property type="protein sequence ID" value="KQK14702"/>
    <property type="gene ID" value="BRADI_1g18165v3"/>
</dbReference>
<gene>
    <name evidence="2" type="ORF">BRADI_1g18165v3</name>
</gene>
<feature type="compositionally biased region" description="Pro residues" evidence="1">
    <location>
        <begin position="59"/>
        <end position="73"/>
    </location>
</feature>
<feature type="region of interest" description="Disordered" evidence="1">
    <location>
        <begin position="57"/>
        <end position="101"/>
    </location>
</feature>
<sequence length="232" mass="24898">PSALSLSLSLSLSPIPFLPSVATSFPPPDQPLHLVPLSALPLYLHLTRPSLSLPLLSASPPPPSPWRHPPPPATGIRPPSHSSGGIPGLSVQNQRFSSEPEVAEREQLHVGVDVLGPETLVLVKGDVEPQLHVPVEVYHGRSPDVIWPNVRLASQRDPASHAAQPPDLASPTPRRPSVVRYQVRRRLTRPRARAVGSSAPDSSPARGWRGGARRCHHGDAGLPLLDEDSVRS</sequence>
<evidence type="ECO:0000256" key="1">
    <source>
        <dbReference type="SAM" id="MobiDB-lite"/>
    </source>
</evidence>
<organism evidence="2">
    <name type="scientific">Brachypodium distachyon</name>
    <name type="common">Purple false brome</name>
    <name type="synonym">Trachynia distachya</name>
    <dbReference type="NCBI Taxonomy" id="15368"/>
    <lineage>
        <taxon>Eukaryota</taxon>
        <taxon>Viridiplantae</taxon>
        <taxon>Streptophyta</taxon>
        <taxon>Embryophyta</taxon>
        <taxon>Tracheophyta</taxon>
        <taxon>Spermatophyta</taxon>
        <taxon>Magnoliopsida</taxon>
        <taxon>Liliopsida</taxon>
        <taxon>Poales</taxon>
        <taxon>Poaceae</taxon>
        <taxon>BOP clade</taxon>
        <taxon>Pooideae</taxon>
        <taxon>Stipodae</taxon>
        <taxon>Brachypodieae</taxon>
        <taxon>Brachypodium</taxon>
    </lineage>
</organism>
<dbReference type="AlphaFoldDB" id="A0A0Q3NCK2"/>
<evidence type="ECO:0000313" key="2">
    <source>
        <dbReference type="EMBL" id="KQK14702.1"/>
    </source>
</evidence>
<accession>A0A0Q3NCK2</accession>
<evidence type="ECO:0000313" key="4">
    <source>
        <dbReference type="Proteomes" id="UP000008810"/>
    </source>
</evidence>
<keyword evidence="4" id="KW-1185">Reference proteome</keyword>
<protein>
    <submittedName>
        <fullName evidence="2 3">Uncharacterized protein</fullName>
    </submittedName>
</protein>
<proteinExistence type="predicted"/>
<name>A0A0Q3NCK2_BRADI</name>
<reference evidence="3" key="3">
    <citation type="submission" date="2018-08" db="UniProtKB">
        <authorList>
            <consortium name="EnsemblPlants"/>
        </authorList>
    </citation>
    <scope>IDENTIFICATION</scope>
    <source>
        <strain evidence="3">cv. Bd21</strain>
    </source>
</reference>
<evidence type="ECO:0000313" key="3">
    <source>
        <dbReference type="EnsemblPlants" id="KQK14702"/>
    </source>
</evidence>
<dbReference type="Proteomes" id="UP000008810">
    <property type="component" value="Chromosome 1"/>
</dbReference>